<dbReference type="GO" id="GO:0009691">
    <property type="term" value="P:cytokinin biosynthetic process"/>
    <property type="evidence" value="ECO:0007669"/>
    <property type="project" value="UniProtKB-UniRule"/>
</dbReference>
<evidence type="ECO:0000256" key="1">
    <source>
        <dbReference type="ARBA" id="ARBA00000274"/>
    </source>
</evidence>
<evidence type="ECO:0000256" key="2">
    <source>
        <dbReference type="ARBA" id="ARBA00006763"/>
    </source>
</evidence>
<dbReference type="Gene3D" id="3.40.50.450">
    <property type="match status" value="1"/>
</dbReference>
<sequence>MKITVFCSANNNIDPDFFKATEELGAWMAANRHTLVYGGTDLGLMECIAKTVHKHGGQTIGVVPTKVEEHGHTSKYNDVEIPCDNLNDRKQLMLLHTDIAIALPGGVGTLDEIFSMAASKSIGYHDKRVVLYNIKGFWDKTIELLDDMQQRGFIRGDYHRMIIPVSSLDELKTVLSEE</sequence>
<protein>
    <recommendedName>
        <fullName evidence="3">Cytokinin riboside 5'-monophosphate phosphoribohydrolase</fullName>
        <ecNumber evidence="3">3.2.2.n1</ecNumber>
    </recommendedName>
</protein>
<dbReference type="SUPFAM" id="SSF102405">
    <property type="entry name" value="MCP/YpsA-like"/>
    <property type="match status" value="1"/>
</dbReference>
<gene>
    <name evidence="4" type="ORF">GTC17253_16520</name>
</gene>
<dbReference type="EC" id="3.2.2.n1" evidence="3"/>
<dbReference type="AlphaFoldDB" id="A0AB33IPX5"/>
<dbReference type="PANTHER" id="PTHR31223:SF70">
    <property type="entry name" value="LOG FAMILY PROTEIN YJL055W"/>
    <property type="match status" value="1"/>
</dbReference>
<evidence type="ECO:0000313" key="4">
    <source>
        <dbReference type="EMBL" id="BFO71686.1"/>
    </source>
</evidence>
<accession>A0AB33IPX5</accession>
<keyword evidence="3" id="KW-0378">Hydrolase</keyword>
<dbReference type="GO" id="GO:0008714">
    <property type="term" value="F:AMP nucleosidase activity"/>
    <property type="evidence" value="ECO:0007669"/>
    <property type="project" value="UniProtKB-EC"/>
</dbReference>
<proteinExistence type="inferred from homology"/>
<dbReference type="InterPro" id="IPR031100">
    <property type="entry name" value="LOG_fam"/>
</dbReference>
<evidence type="ECO:0000256" key="3">
    <source>
        <dbReference type="RuleBase" id="RU363015"/>
    </source>
</evidence>
<name>A0AB33IPX5_9BACT</name>
<dbReference type="Pfam" id="PF03641">
    <property type="entry name" value="Lysine_decarbox"/>
    <property type="match status" value="1"/>
</dbReference>
<dbReference type="EMBL" id="AP035785">
    <property type="protein sequence ID" value="BFO71686.1"/>
    <property type="molecule type" value="Genomic_DNA"/>
</dbReference>
<organism evidence="4">
    <name type="scientific">Prevotella sp. GTC17253</name>
    <dbReference type="NCBI Taxonomy" id="3236793"/>
    <lineage>
        <taxon>Bacteria</taxon>
        <taxon>Pseudomonadati</taxon>
        <taxon>Bacteroidota</taxon>
        <taxon>Bacteroidia</taxon>
        <taxon>Bacteroidales</taxon>
        <taxon>Prevotellaceae</taxon>
        <taxon>Prevotella</taxon>
    </lineage>
</organism>
<dbReference type="NCBIfam" id="TIGR00730">
    <property type="entry name" value="Rossman fold protein, TIGR00730 family"/>
    <property type="match status" value="1"/>
</dbReference>
<comment type="similarity">
    <text evidence="2 3">Belongs to the LOG family.</text>
</comment>
<comment type="catalytic activity">
    <reaction evidence="1">
        <text>AMP + H2O = D-ribose 5-phosphate + adenine</text>
        <dbReference type="Rhea" id="RHEA:20129"/>
        <dbReference type="ChEBI" id="CHEBI:15377"/>
        <dbReference type="ChEBI" id="CHEBI:16708"/>
        <dbReference type="ChEBI" id="CHEBI:78346"/>
        <dbReference type="ChEBI" id="CHEBI:456215"/>
        <dbReference type="EC" id="3.2.2.4"/>
    </reaction>
</comment>
<dbReference type="GO" id="GO:0005829">
    <property type="term" value="C:cytosol"/>
    <property type="evidence" value="ECO:0007669"/>
    <property type="project" value="TreeGrafter"/>
</dbReference>
<dbReference type="InterPro" id="IPR005269">
    <property type="entry name" value="LOG"/>
</dbReference>
<dbReference type="PANTHER" id="PTHR31223">
    <property type="entry name" value="LOG FAMILY PROTEIN YJL055W"/>
    <property type="match status" value="1"/>
</dbReference>
<keyword evidence="3" id="KW-0203">Cytokinin biosynthesis</keyword>
<reference evidence="4" key="1">
    <citation type="submission" date="2024-07" db="EMBL/GenBank/DDBJ databases">
        <title>Complete genome sequence of Prevotella sp. YM-2024 GTC17253.</title>
        <authorList>
            <person name="Hayashi M."/>
            <person name="Muto Y."/>
            <person name="Tanaka K."/>
            <person name="Niwa H."/>
        </authorList>
    </citation>
    <scope>NUCLEOTIDE SEQUENCE</scope>
    <source>
        <strain evidence="4">GTC17253</strain>
    </source>
</reference>